<organism evidence="2">
    <name type="scientific">Candidatus Nitricoxidivorans perseverans</name>
    <dbReference type="NCBI Taxonomy" id="2975601"/>
    <lineage>
        <taxon>Bacteria</taxon>
        <taxon>Pseudomonadati</taxon>
        <taxon>Pseudomonadota</taxon>
        <taxon>Betaproteobacteria</taxon>
        <taxon>Nitrosomonadales</taxon>
        <taxon>Sterolibacteriaceae</taxon>
        <taxon>Candidatus Nitricoxidivorans</taxon>
    </lineage>
</organism>
<sequence length="122" mass="13016">MSRIDYPFHFDGRGRTAQTDASGHIRDLIEQVLLTAPGERAMRPGFGSGVMQLVFAAASPEVATTTQFLVQAALQQWLGDVIAVDAVDVQVRDGALLISVHYVENRTQARGVARIVAPGGAA</sequence>
<name>A0AA49FJH2_9PROT</name>
<dbReference type="EMBL" id="CP107246">
    <property type="protein sequence ID" value="WIM04789.1"/>
    <property type="molecule type" value="Genomic_DNA"/>
</dbReference>
<feature type="domain" description="IraD/Gp25-like" evidence="1">
    <location>
        <begin position="23"/>
        <end position="105"/>
    </location>
</feature>
<dbReference type="Proteomes" id="UP001234916">
    <property type="component" value="Chromosome"/>
</dbReference>
<protein>
    <submittedName>
        <fullName evidence="2">GPW/gp25 family protein</fullName>
    </submittedName>
</protein>
<dbReference type="Gene3D" id="3.10.450.40">
    <property type="match status" value="1"/>
</dbReference>
<dbReference type="KEGG" id="npv:OHM77_08755"/>
<evidence type="ECO:0000313" key="2">
    <source>
        <dbReference type="EMBL" id="WIM04789.1"/>
    </source>
</evidence>
<reference evidence="2" key="1">
    <citation type="journal article" date="2023" name="Nat. Microbiol.">
        <title>Enrichment and characterization of a nitric oxide-reducing microbial community in a continuous bioreactor.</title>
        <authorList>
            <person name="Garrido-Amador P."/>
            <person name="Stortenbeker N."/>
            <person name="Wessels H.J.C.T."/>
            <person name="Speth D.R."/>
            <person name="Garcia-Heredia I."/>
            <person name="Kartal B."/>
        </authorList>
    </citation>
    <scope>NUCLEOTIDE SEQUENCE</scope>
    <source>
        <strain evidence="2">MAG1</strain>
    </source>
</reference>
<dbReference type="AlphaFoldDB" id="A0AA49FJH2"/>
<accession>A0AA49FJH2</accession>
<dbReference type="SUPFAM" id="SSF160719">
    <property type="entry name" value="gpW/gp25-like"/>
    <property type="match status" value="1"/>
</dbReference>
<dbReference type="InterPro" id="IPR007048">
    <property type="entry name" value="IraD/Gp25-like"/>
</dbReference>
<gene>
    <name evidence="2" type="ORF">OHM77_08755</name>
</gene>
<evidence type="ECO:0000259" key="1">
    <source>
        <dbReference type="Pfam" id="PF04965"/>
    </source>
</evidence>
<dbReference type="Pfam" id="PF04965">
    <property type="entry name" value="GPW_gp25"/>
    <property type="match status" value="1"/>
</dbReference>
<proteinExistence type="predicted"/>